<dbReference type="InterPro" id="IPR027417">
    <property type="entry name" value="P-loop_NTPase"/>
</dbReference>
<dbReference type="GO" id="GO:0016887">
    <property type="term" value="F:ATP hydrolysis activity"/>
    <property type="evidence" value="ECO:0007669"/>
    <property type="project" value="InterPro"/>
</dbReference>
<protein>
    <submittedName>
        <fullName evidence="2">AAA family ATPase</fullName>
    </submittedName>
</protein>
<dbReference type="EMBL" id="QZEV01000014">
    <property type="protein sequence ID" value="RJL06026.1"/>
    <property type="molecule type" value="Genomic_DNA"/>
</dbReference>
<feature type="domain" description="ATPase AAA-type core" evidence="1">
    <location>
        <begin position="158"/>
        <end position="299"/>
    </location>
</feature>
<evidence type="ECO:0000313" key="3">
    <source>
        <dbReference type="Proteomes" id="UP000285530"/>
    </source>
</evidence>
<dbReference type="GO" id="GO:0004252">
    <property type="term" value="F:serine-type endopeptidase activity"/>
    <property type="evidence" value="ECO:0007669"/>
    <property type="project" value="InterPro"/>
</dbReference>
<sequence>MTSFPFIKATFPDPDMNPRQMARRLVLHLLRLRADRTGVELPKCDDEELHDRACMDRIEDVHISREDHKRADRRANRVFDRILRESGLGHLDRSDRDRLSALKDGVHLARISDEHQADDLAAALHAEMPWMAAATEYAWRAMRRSVREGHAGFRLPPVILDGPPGIGKTRWVRRLGDLVGAPSIVIDATGEASSFGVVGCQRGWSSARPGRVLEFILARLTGNPFIVIDELDKAGHVRSDKGHPFGLAEGLLPLLEPGTAVDWTCPYFRVRFDMSLLSWVLLTNTVTPLPEPLLSRCTILRLQEVDLPELIAFAEREGRARALSEASIHSITDALAAVAPHAPARPSLRTVLRMLDRAADLENRPMVM</sequence>
<reference evidence="2 3" key="1">
    <citation type="submission" date="2018-09" db="EMBL/GenBank/DDBJ databases">
        <title>Paracoccus onubensis nov. sp. a moderate halophilic bacterium isolated from Gruta de las Maravillas (Aracena, Spain).</title>
        <authorList>
            <person name="Jurado V."/>
            <person name="Gutierrez-Patricio S."/>
            <person name="Gonzalez-Pimentel J.L."/>
            <person name="Laiz L."/>
            <person name="Saiz-Jimenez C."/>
        </authorList>
    </citation>
    <scope>NUCLEOTIDE SEQUENCE [LARGE SCALE GENOMIC DNA]</scope>
    <source>
        <strain evidence="2 3">DSM 19484</strain>
    </source>
</reference>
<dbReference type="Pfam" id="PF00004">
    <property type="entry name" value="AAA"/>
    <property type="match status" value="1"/>
</dbReference>
<dbReference type="InterPro" id="IPR003959">
    <property type="entry name" value="ATPase_AAA_core"/>
</dbReference>
<comment type="caution">
    <text evidence="2">The sequence shown here is derived from an EMBL/GenBank/DDBJ whole genome shotgun (WGS) entry which is preliminary data.</text>
</comment>
<name>A0A418ZZM7_9RHOB</name>
<dbReference type="RefSeq" id="WP_119885514.1">
    <property type="nucleotide sequence ID" value="NZ_CP067169.1"/>
</dbReference>
<evidence type="ECO:0000313" key="2">
    <source>
        <dbReference type="EMBL" id="RJL06026.1"/>
    </source>
</evidence>
<dbReference type="GO" id="GO:0005524">
    <property type="term" value="F:ATP binding"/>
    <property type="evidence" value="ECO:0007669"/>
    <property type="project" value="InterPro"/>
</dbReference>
<dbReference type="GO" id="GO:0004176">
    <property type="term" value="F:ATP-dependent peptidase activity"/>
    <property type="evidence" value="ECO:0007669"/>
    <property type="project" value="InterPro"/>
</dbReference>
<dbReference type="Gene3D" id="3.40.50.300">
    <property type="entry name" value="P-loop containing nucleotide triphosphate hydrolases"/>
    <property type="match status" value="1"/>
</dbReference>
<proteinExistence type="predicted"/>
<gene>
    <name evidence="2" type="ORF">D3P06_05030</name>
</gene>
<dbReference type="AlphaFoldDB" id="A0A418ZZM7"/>
<dbReference type="OrthoDB" id="5297432at2"/>
<accession>A0A418ZZM7</accession>
<dbReference type="PANTHER" id="PTHR43718">
    <property type="entry name" value="LON PROTEASE"/>
    <property type="match status" value="1"/>
</dbReference>
<evidence type="ECO:0000259" key="1">
    <source>
        <dbReference type="Pfam" id="PF00004"/>
    </source>
</evidence>
<dbReference type="Proteomes" id="UP000285530">
    <property type="component" value="Unassembled WGS sequence"/>
</dbReference>
<dbReference type="GO" id="GO:0006515">
    <property type="term" value="P:protein quality control for misfolded or incompletely synthesized proteins"/>
    <property type="evidence" value="ECO:0007669"/>
    <property type="project" value="TreeGrafter"/>
</dbReference>
<dbReference type="PANTHER" id="PTHR43718:SF2">
    <property type="entry name" value="LON PROTEASE HOMOLOG, MITOCHONDRIAL"/>
    <property type="match status" value="1"/>
</dbReference>
<organism evidence="2 3">
    <name type="scientific">Paracoccus aestuarii</name>
    <dbReference type="NCBI Taxonomy" id="453842"/>
    <lineage>
        <taxon>Bacteria</taxon>
        <taxon>Pseudomonadati</taxon>
        <taxon>Pseudomonadota</taxon>
        <taxon>Alphaproteobacteria</taxon>
        <taxon>Rhodobacterales</taxon>
        <taxon>Paracoccaceae</taxon>
        <taxon>Paracoccus</taxon>
    </lineage>
</organism>
<keyword evidence="3" id="KW-1185">Reference proteome</keyword>
<dbReference type="InterPro" id="IPR027065">
    <property type="entry name" value="Lon_Prtase"/>
</dbReference>
<dbReference type="SUPFAM" id="SSF52540">
    <property type="entry name" value="P-loop containing nucleoside triphosphate hydrolases"/>
    <property type="match status" value="1"/>
</dbReference>